<keyword evidence="3" id="KW-1185">Reference proteome</keyword>
<organism evidence="2 3">
    <name type="scientific">Evansella vedderi</name>
    <dbReference type="NCBI Taxonomy" id="38282"/>
    <lineage>
        <taxon>Bacteria</taxon>
        <taxon>Bacillati</taxon>
        <taxon>Bacillota</taxon>
        <taxon>Bacilli</taxon>
        <taxon>Bacillales</taxon>
        <taxon>Bacillaceae</taxon>
        <taxon>Evansella</taxon>
    </lineage>
</organism>
<sequence length="93" mass="10788">MQQQQSAGQQGQQQQNIMQQPPNVVTTKDHLYINDMLSWNLLAMKKAHFFAQQCTDQQIAQALEQAGKMHYAHYQTILNHLNQQNQVQQLPTQ</sequence>
<evidence type="ECO:0008006" key="4">
    <source>
        <dbReference type="Google" id="ProtNLM"/>
    </source>
</evidence>
<evidence type="ECO:0000256" key="1">
    <source>
        <dbReference type="SAM" id="MobiDB-lite"/>
    </source>
</evidence>
<feature type="region of interest" description="Disordered" evidence="1">
    <location>
        <begin position="1"/>
        <end position="23"/>
    </location>
</feature>
<dbReference type="Proteomes" id="UP001230005">
    <property type="component" value="Unassembled WGS sequence"/>
</dbReference>
<name>A0ABU0A4K7_9BACI</name>
<protein>
    <recommendedName>
        <fullName evidence="4">Rubrerythrin family protein</fullName>
    </recommendedName>
</protein>
<reference evidence="2 3" key="1">
    <citation type="submission" date="2023-07" db="EMBL/GenBank/DDBJ databases">
        <title>Genomic Encyclopedia of Type Strains, Phase IV (KMG-IV): sequencing the most valuable type-strain genomes for metagenomic binning, comparative biology and taxonomic classification.</title>
        <authorList>
            <person name="Goeker M."/>
        </authorList>
    </citation>
    <scope>NUCLEOTIDE SEQUENCE [LARGE SCALE GENOMIC DNA]</scope>
    <source>
        <strain evidence="2 3">DSM 9768</strain>
    </source>
</reference>
<dbReference type="EMBL" id="JAUSUG010000031">
    <property type="protein sequence ID" value="MDQ0257603.1"/>
    <property type="molecule type" value="Genomic_DNA"/>
</dbReference>
<gene>
    <name evidence="2" type="ORF">J2S74_005065</name>
</gene>
<proteinExistence type="predicted"/>
<dbReference type="RefSeq" id="WP_307331591.1">
    <property type="nucleotide sequence ID" value="NZ_JAUSUG010000031.1"/>
</dbReference>
<evidence type="ECO:0000313" key="3">
    <source>
        <dbReference type="Proteomes" id="UP001230005"/>
    </source>
</evidence>
<comment type="caution">
    <text evidence="2">The sequence shown here is derived from an EMBL/GenBank/DDBJ whole genome shotgun (WGS) entry which is preliminary data.</text>
</comment>
<accession>A0ABU0A4K7</accession>
<evidence type="ECO:0000313" key="2">
    <source>
        <dbReference type="EMBL" id="MDQ0257603.1"/>
    </source>
</evidence>
<feature type="compositionally biased region" description="Low complexity" evidence="1">
    <location>
        <begin position="1"/>
        <end position="20"/>
    </location>
</feature>